<organism evidence="2 3">
    <name type="scientific">Austropuccinia psidii MF-1</name>
    <dbReference type="NCBI Taxonomy" id="1389203"/>
    <lineage>
        <taxon>Eukaryota</taxon>
        <taxon>Fungi</taxon>
        <taxon>Dikarya</taxon>
        <taxon>Basidiomycota</taxon>
        <taxon>Pucciniomycotina</taxon>
        <taxon>Pucciniomycetes</taxon>
        <taxon>Pucciniales</taxon>
        <taxon>Sphaerophragmiaceae</taxon>
        <taxon>Austropuccinia</taxon>
    </lineage>
</organism>
<evidence type="ECO:0000259" key="1">
    <source>
        <dbReference type="Pfam" id="PF17921"/>
    </source>
</evidence>
<gene>
    <name evidence="2" type="ORF">O181_050016</name>
</gene>
<dbReference type="Gene3D" id="1.10.340.70">
    <property type="match status" value="1"/>
</dbReference>
<feature type="domain" description="Integrase zinc-binding" evidence="1">
    <location>
        <begin position="107"/>
        <end position="153"/>
    </location>
</feature>
<dbReference type="InterPro" id="IPR041588">
    <property type="entry name" value="Integrase_H2C2"/>
</dbReference>
<accession>A0A9Q3DTH7</accession>
<dbReference type="EMBL" id="AVOT02021469">
    <property type="protein sequence ID" value="MBW0510301.1"/>
    <property type="molecule type" value="Genomic_DNA"/>
</dbReference>
<evidence type="ECO:0000313" key="2">
    <source>
        <dbReference type="EMBL" id="MBW0510301.1"/>
    </source>
</evidence>
<name>A0A9Q3DTH7_9BASI</name>
<keyword evidence="3" id="KW-1185">Reference proteome</keyword>
<dbReference type="OrthoDB" id="2273864at2759"/>
<dbReference type="Proteomes" id="UP000765509">
    <property type="component" value="Unassembled WGS sequence"/>
</dbReference>
<sequence length="154" mass="17365">MPSYSSGHFITSGQHLAREGGGFHQQESNEPSTAHQSGLSTTFKIFCSQGRIFSNFIDSIQKALWQDSQYRGILQELGKGKSVQDHSLDSSSQLLLFKDWSVVPNDPTIQLRIVQKHHDSPLAGQTGQEKTLKLVKKDFHWSNMTQFIKDYVLS</sequence>
<dbReference type="AlphaFoldDB" id="A0A9Q3DTH7"/>
<proteinExistence type="predicted"/>
<reference evidence="2" key="1">
    <citation type="submission" date="2021-03" db="EMBL/GenBank/DDBJ databases">
        <title>Draft genome sequence of rust myrtle Austropuccinia psidii MF-1, a brazilian biotype.</title>
        <authorList>
            <person name="Quecine M.C."/>
            <person name="Pachon D.M.R."/>
            <person name="Bonatelli M.L."/>
            <person name="Correr F.H."/>
            <person name="Franceschini L.M."/>
            <person name="Leite T.F."/>
            <person name="Margarido G.R.A."/>
            <person name="Almeida C.A."/>
            <person name="Ferrarezi J.A."/>
            <person name="Labate C.A."/>
        </authorList>
    </citation>
    <scope>NUCLEOTIDE SEQUENCE</scope>
    <source>
        <strain evidence="2">MF-1</strain>
    </source>
</reference>
<comment type="caution">
    <text evidence="2">The sequence shown here is derived from an EMBL/GenBank/DDBJ whole genome shotgun (WGS) entry which is preliminary data.</text>
</comment>
<dbReference type="Pfam" id="PF17921">
    <property type="entry name" value="Integrase_H2C2"/>
    <property type="match status" value="1"/>
</dbReference>
<feature type="non-terminal residue" evidence="2">
    <location>
        <position position="154"/>
    </location>
</feature>
<protein>
    <recommendedName>
        <fullName evidence="1">Integrase zinc-binding domain-containing protein</fullName>
    </recommendedName>
</protein>
<evidence type="ECO:0000313" key="3">
    <source>
        <dbReference type="Proteomes" id="UP000765509"/>
    </source>
</evidence>